<evidence type="ECO:0000256" key="3">
    <source>
        <dbReference type="ARBA" id="ARBA00022833"/>
    </source>
</evidence>
<feature type="domain" description="DNL-type" evidence="6">
    <location>
        <begin position="91"/>
        <end position="186"/>
    </location>
</feature>
<evidence type="ECO:0000256" key="1">
    <source>
        <dbReference type="ARBA" id="ARBA00022723"/>
    </source>
</evidence>
<gene>
    <name evidence="7" type="ORF">BP6252_02704</name>
</gene>
<evidence type="ECO:0000313" key="8">
    <source>
        <dbReference type="Proteomes" id="UP000256645"/>
    </source>
</evidence>
<reference evidence="7 8" key="1">
    <citation type="journal article" date="2018" name="IMA Fungus">
        <title>IMA Genome-F 9: Draft genome sequence of Annulohypoxylon stygium, Aspergillus mulundensis, Berkeleyomyces basicola (syn. Thielaviopsis basicola), Ceratocystis smalleyi, two Cercospora beticola strains, Coleophoma cylindrospora, Fusarium fracticaudum, Phialophora cf. hyalina, and Morchella septimelata.</title>
        <authorList>
            <person name="Wingfield B.D."/>
            <person name="Bills G.F."/>
            <person name="Dong Y."/>
            <person name="Huang W."/>
            <person name="Nel W.J."/>
            <person name="Swalarsk-Parry B.S."/>
            <person name="Vaghefi N."/>
            <person name="Wilken P.M."/>
            <person name="An Z."/>
            <person name="de Beer Z.W."/>
            <person name="De Vos L."/>
            <person name="Chen L."/>
            <person name="Duong T.A."/>
            <person name="Gao Y."/>
            <person name="Hammerbacher A."/>
            <person name="Kikkert J.R."/>
            <person name="Li Y."/>
            <person name="Li H."/>
            <person name="Li K."/>
            <person name="Li Q."/>
            <person name="Liu X."/>
            <person name="Ma X."/>
            <person name="Naidoo K."/>
            <person name="Pethybridge S.J."/>
            <person name="Sun J."/>
            <person name="Steenkamp E.T."/>
            <person name="van der Nest M.A."/>
            <person name="van Wyk S."/>
            <person name="Wingfield M.J."/>
            <person name="Xiong C."/>
            <person name="Yue Q."/>
            <person name="Zhang X."/>
        </authorList>
    </citation>
    <scope>NUCLEOTIDE SEQUENCE [LARGE SCALE GENOMIC DNA]</scope>
    <source>
        <strain evidence="7 8">BP6252</strain>
    </source>
</reference>
<dbReference type="OrthoDB" id="512667at2759"/>
<comment type="caution">
    <text evidence="7">The sequence shown here is derived from an EMBL/GenBank/DDBJ whole genome shotgun (WGS) entry which is preliminary data.</text>
</comment>
<dbReference type="EMBL" id="PDLM01000002">
    <property type="protein sequence ID" value="RDW85114.1"/>
    <property type="molecule type" value="Genomic_DNA"/>
</dbReference>
<evidence type="ECO:0000256" key="2">
    <source>
        <dbReference type="ARBA" id="ARBA00022771"/>
    </source>
</evidence>
<dbReference type="GO" id="GO:0008270">
    <property type="term" value="F:zinc ion binding"/>
    <property type="evidence" value="ECO:0007669"/>
    <property type="project" value="UniProtKB-KW"/>
</dbReference>
<protein>
    <recommendedName>
        <fullName evidence="6">DNL-type domain-containing protein</fullName>
    </recommendedName>
</protein>
<dbReference type="GO" id="GO:0006457">
    <property type="term" value="P:protein folding"/>
    <property type="evidence" value="ECO:0007669"/>
    <property type="project" value="TreeGrafter"/>
</dbReference>
<dbReference type="InterPro" id="IPR024158">
    <property type="entry name" value="Mt_import_TIM15"/>
</dbReference>
<name>A0A3D8SG37_9HELO</name>
<dbReference type="GO" id="GO:0005739">
    <property type="term" value="C:mitochondrion"/>
    <property type="evidence" value="ECO:0007669"/>
    <property type="project" value="TreeGrafter"/>
</dbReference>
<evidence type="ECO:0000256" key="5">
    <source>
        <dbReference type="SAM" id="MobiDB-lite"/>
    </source>
</evidence>
<dbReference type="PROSITE" id="PS51501">
    <property type="entry name" value="ZF_DNL"/>
    <property type="match status" value="1"/>
</dbReference>
<keyword evidence="2 4" id="KW-0863">Zinc-finger</keyword>
<dbReference type="PANTHER" id="PTHR20922">
    <property type="entry name" value="DNL-TYPE ZINC FINGER PROTEIN"/>
    <property type="match status" value="1"/>
</dbReference>
<proteinExistence type="predicted"/>
<keyword evidence="1" id="KW-0479">Metal-binding</keyword>
<dbReference type="GO" id="GO:0030150">
    <property type="term" value="P:protein import into mitochondrial matrix"/>
    <property type="evidence" value="ECO:0007669"/>
    <property type="project" value="TreeGrafter"/>
</dbReference>
<dbReference type="AlphaFoldDB" id="A0A3D8SG37"/>
<accession>A0A3D8SG37</accession>
<dbReference type="GO" id="GO:0051087">
    <property type="term" value="F:protein-folding chaperone binding"/>
    <property type="evidence" value="ECO:0007669"/>
    <property type="project" value="TreeGrafter"/>
</dbReference>
<evidence type="ECO:0000259" key="6">
    <source>
        <dbReference type="PROSITE" id="PS51501"/>
    </source>
</evidence>
<feature type="compositionally biased region" description="Polar residues" evidence="5">
    <location>
        <begin position="49"/>
        <end position="67"/>
    </location>
</feature>
<dbReference type="GO" id="GO:0050821">
    <property type="term" value="P:protein stabilization"/>
    <property type="evidence" value="ECO:0007669"/>
    <property type="project" value="TreeGrafter"/>
</dbReference>
<feature type="compositionally biased region" description="Polar residues" evidence="5">
    <location>
        <begin position="76"/>
        <end position="88"/>
    </location>
</feature>
<keyword evidence="3" id="KW-0862">Zinc</keyword>
<dbReference type="InterPro" id="IPR007853">
    <property type="entry name" value="Znf_DNL-typ"/>
</dbReference>
<dbReference type="Pfam" id="PF05180">
    <property type="entry name" value="zf-DNL"/>
    <property type="match status" value="1"/>
</dbReference>
<evidence type="ECO:0000256" key="4">
    <source>
        <dbReference type="PROSITE-ProRule" id="PRU00834"/>
    </source>
</evidence>
<evidence type="ECO:0000313" key="7">
    <source>
        <dbReference type="EMBL" id="RDW85114.1"/>
    </source>
</evidence>
<dbReference type="STRING" id="1849047.A0A3D8SG37"/>
<feature type="region of interest" description="Disordered" evidence="5">
    <location>
        <begin position="49"/>
        <end position="96"/>
    </location>
</feature>
<sequence length="218" mass="24164">MPPLQIPLPLLRGISRRALQASRPSQICRNVPVFSRSVRQFQSTTASFYSATRPLSTEPSKASPINSDSHKPKPTSLPSAESETSTDAPKTPPPSYELTFTCTPCSTRSKHTISKHGYHFGSVLVTCPECRNRHVISDHLNIFGDRNLTIEDLMKEQGQIVKKGTLSEDGDVEFWSDGSMSKRTQKWKPHEREEKPDGEPQTSSVPGETFGRKGAEGE</sequence>
<keyword evidence="8" id="KW-1185">Reference proteome</keyword>
<organism evidence="7 8">
    <name type="scientific">Coleophoma cylindrospora</name>
    <dbReference type="NCBI Taxonomy" id="1849047"/>
    <lineage>
        <taxon>Eukaryota</taxon>
        <taxon>Fungi</taxon>
        <taxon>Dikarya</taxon>
        <taxon>Ascomycota</taxon>
        <taxon>Pezizomycotina</taxon>
        <taxon>Leotiomycetes</taxon>
        <taxon>Helotiales</taxon>
        <taxon>Dermateaceae</taxon>
        <taxon>Coleophoma</taxon>
    </lineage>
</organism>
<dbReference type="Proteomes" id="UP000256645">
    <property type="component" value="Unassembled WGS sequence"/>
</dbReference>
<feature type="region of interest" description="Disordered" evidence="5">
    <location>
        <begin position="171"/>
        <end position="218"/>
    </location>
</feature>
<feature type="compositionally biased region" description="Basic and acidic residues" evidence="5">
    <location>
        <begin position="188"/>
        <end position="198"/>
    </location>
</feature>
<dbReference type="PANTHER" id="PTHR20922:SF13">
    <property type="entry name" value="DNL-TYPE ZINC FINGER PROTEIN"/>
    <property type="match status" value="1"/>
</dbReference>